<evidence type="ECO:0000256" key="1">
    <source>
        <dbReference type="SAM" id="MobiDB-lite"/>
    </source>
</evidence>
<evidence type="ECO:0000313" key="2">
    <source>
        <dbReference type="EMBL" id="GAA4692413.1"/>
    </source>
</evidence>
<feature type="region of interest" description="Disordered" evidence="1">
    <location>
        <begin position="1"/>
        <end position="20"/>
    </location>
</feature>
<proteinExistence type="predicted"/>
<dbReference type="EMBL" id="BAABIM010000003">
    <property type="protein sequence ID" value="GAA4692413.1"/>
    <property type="molecule type" value="Genomic_DNA"/>
</dbReference>
<sequence>MDGPDREWRSPRASAERERQQQQAAFETLMALVDDGSLTRDDALAALGLGLRLEQEQPADVWQAARLRRLGVDVRARPEEGARSSSPRAPLRYLT</sequence>
<protein>
    <submittedName>
        <fullName evidence="2">Uncharacterized protein</fullName>
    </submittedName>
</protein>
<dbReference type="RefSeq" id="WP_345267843.1">
    <property type="nucleotide sequence ID" value="NZ_BAABIM010000003.1"/>
</dbReference>
<comment type="caution">
    <text evidence="2">The sequence shown here is derived from an EMBL/GenBank/DDBJ whole genome shotgun (WGS) entry which is preliminary data.</text>
</comment>
<gene>
    <name evidence="2" type="ORF">GCM10023226_32960</name>
</gene>
<evidence type="ECO:0000313" key="3">
    <source>
        <dbReference type="Proteomes" id="UP001500621"/>
    </source>
</evidence>
<keyword evidence="3" id="KW-1185">Reference proteome</keyword>
<name>A0ABP8WMP9_9ACTN</name>
<feature type="region of interest" description="Disordered" evidence="1">
    <location>
        <begin position="75"/>
        <end position="95"/>
    </location>
</feature>
<reference evidence="3" key="1">
    <citation type="journal article" date="2019" name="Int. J. Syst. Evol. Microbiol.">
        <title>The Global Catalogue of Microorganisms (GCM) 10K type strain sequencing project: providing services to taxonomists for standard genome sequencing and annotation.</title>
        <authorList>
            <consortium name="The Broad Institute Genomics Platform"/>
            <consortium name="The Broad Institute Genome Sequencing Center for Infectious Disease"/>
            <person name="Wu L."/>
            <person name="Ma J."/>
        </authorList>
    </citation>
    <scope>NUCLEOTIDE SEQUENCE [LARGE SCALE GENOMIC DNA]</scope>
    <source>
        <strain evidence="3">JCM 18127</strain>
    </source>
</reference>
<organism evidence="2 3">
    <name type="scientific">Nocardioides nanhaiensis</name>
    <dbReference type="NCBI Taxonomy" id="1476871"/>
    <lineage>
        <taxon>Bacteria</taxon>
        <taxon>Bacillati</taxon>
        <taxon>Actinomycetota</taxon>
        <taxon>Actinomycetes</taxon>
        <taxon>Propionibacteriales</taxon>
        <taxon>Nocardioidaceae</taxon>
        <taxon>Nocardioides</taxon>
    </lineage>
</organism>
<accession>A0ABP8WMP9</accession>
<dbReference type="Proteomes" id="UP001500621">
    <property type="component" value="Unassembled WGS sequence"/>
</dbReference>